<keyword evidence="2" id="KW-1185">Reference proteome</keyword>
<accession>A0A448X5A1</accession>
<proteinExistence type="predicted"/>
<reference evidence="1" key="1">
    <citation type="submission" date="2018-11" db="EMBL/GenBank/DDBJ databases">
        <authorList>
            <consortium name="Pathogen Informatics"/>
        </authorList>
    </citation>
    <scope>NUCLEOTIDE SEQUENCE</scope>
</reference>
<evidence type="ECO:0000313" key="2">
    <source>
        <dbReference type="Proteomes" id="UP000784294"/>
    </source>
</evidence>
<evidence type="ECO:0000313" key="1">
    <source>
        <dbReference type="EMBL" id="VEL28379.1"/>
    </source>
</evidence>
<sequence length="81" mass="8810">MNSGSASARPDVTDLFLGREKKISSPRYDEAMGITGKGQIGQFSCTEIASRVDSGSAVWKYVAISVIEFECSKATQQVRNF</sequence>
<dbReference type="Proteomes" id="UP000784294">
    <property type="component" value="Unassembled WGS sequence"/>
</dbReference>
<comment type="caution">
    <text evidence="1">The sequence shown here is derived from an EMBL/GenBank/DDBJ whole genome shotgun (WGS) entry which is preliminary data.</text>
</comment>
<dbReference type="EMBL" id="CAAALY010094633">
    <property type="protein sequence ID" value="VEL28379.1"/>
    <property type="molecule type" value="Genomic_DNA"/>
</dbReference>
<protein>
    <submittedName>
        <fullName evidence="1">Uncharacterized protein</fullName>
    </submittedName>
</protein>
<organism evidence="1 2">
    <name type="scientific">Protopolystoma xenopodis</name>
    <dbReference type="NCBI Taxonomy" id="117903"/>
    <lineage>
        <taxon>Eukaryota</taxon>
        <taxon>Metazoa</taxon>
        <taxon>Spiralia</taxon>
        <taxon>Lophotrochozoa</taxon>
        <taxon>Platyhelminthes</taxon>
        <taxon>Monogenea</taxon>
        <taxon>Polyopisthocotylea</taxon>
        <taxon>Polystomatidea</taxon>
        <taxon>Polystomatidae</taxon>
        <taxon>Protopolystoma</taxon>
    </lineage>
</organism>
<gene>
    <name evidence="1" type="ORF">PXEA_LOCUS21819</name>
</gene>
<name>A0A448X5A1_9PLAT</name>
<dbReference type="AlphaFoldDB" id="A0A448X5A1"/>